<sequence>MKRDLLKGIVLISAVALSSCSTLTDISSNKIIGDDVYYTKAKAGVSEYSVPEYVEQPQLRNDDYYYYGDYESRIRRFSYASPFDYDDDYYGDYVPYTSVSYRDTTEQYAYAPDDYTYDPYYDELGVYSAYDFGYGDYWGYDNFGYGIAYSTFVYSGGTRATHRKDYSHSNNNDGIFVRANTGNHHYGNSIFSQGINGSGAAKATVPAFTRGNTAAVGNPGFKGMRPGGSNAVYPGRPGMNSTTGQSINSVAGTNRPIRPADENPRAVRPAIERATLPSLPPSTSSSSRGSSSSSNSSGSSSGGGGSSSGGGGRPVRP</sequence>
<feature type="compositionally biased region" description="Low complexity" evidence="1">
    <location>
        <begin position="282"/>
        <end position="299"/>
    </location>
</feature>
<proteinExistence type="predicted"/>
<name>A0ABP7X4L8_9SPHI</name>
<protein>
    <submittedName>
        <fullName evidence="2">Uncharacterized protein</fullName>
    </submittedName>
</protein>
<keyword evidence="3" id="KW-1185">Reference proteome</keyword>
<accession>A0ABP7X4L8</accession>
<evidence type="ECO:0000313" key="3">
    <source>
        <dbReference type="Proteomes" id="UP001500841"/>
    </source>
</evidence>
<dbReference type="EMBL" id="BAABCV010000011">
    <property type="protein sequence ID" value="GAA4102763.1"/>
    <property type="molecule type" value="Genomic_DNA"/>
</dbReference>
<dbReference type="RefSeq" id="WP_345106276.1">
    <property type="nucleotide sequence ID" value="NZ_BAABCV010000011.1"/>
</dbReference>
<feature type="compositionally biased region" description="Gly residues" evidence="1">
    <location>
        <begin position="300"/>
        <end position="317"/>
    </location>
</feature>
<evidence type="ECO:0000256" key="1">
    <source>
        <dbReference type="SAM" id="MobiDB-lite"/>
    </source>
</evidence>
<comment type="caution">
    <text evidence="2">The sequence shown here is derived from an EMBL/GenBank/DDBJ whole genome shotgun (WGS) entry which is preliminary data.</text>
</comment>
<evidence type="ECO:0000313" key="2">
    <source>
        <dbReference type="EMBL" id="GAA4102763.1"/>
    </source>
</evidence>
<feature type="compositionally biased region" description="Polar residues" evidence="1">
    <location>
        <begin position="239"/>
        <end position="252"/>
    </location>
</feature>
<feature type="region of interest" description="Disordered" evidence="1">
    <location>
        <begin position="234"/>
        <end position="317"/>
    </location>
</feature>
<gene>
    <name evidence="2" type="ORF">GCM10022392_29930</name>
</gene>
<dbReference type="Proteomes" id="UP001500841">
    <property type="component" value="Unassembled WGS sequence"/>
</dbReference>
<organism evidence="2 3">
    <name type="scientific">Mucilaginibacter panaciglaebae</name>
    <dbReference type="NCBI Taxonomy" id="502331"/>
    <lineage>
        <taxon>Bacteria</taxon>
        <taxon>Pseudomonadati</taxon>
        <taxon>Bacteroidota</taxon>
        <taxon>Sphingobacteriia</taxon>
        <taxon>Sphingobacteriales</taxon>
        <taxon>Sphingobacteriaceae</taxon>
        <taxon>Mucilaginibacter</taxon>
    </lineage>
</organism>
<reference evidence="3" key="1">
    <citation type="journal article" date="2019" name="Int. J. Syst. Evol. Microbiol.">
        <title>The Global Catalogue of Microorganisms (GCM) 10K type strain sequencing project: providing services to taxonomists for standard genome sequencing and annotation.</title>
        <authorList>
            <consortium name="The Broad Institute Genomics Platform"/>
            <consortium name="The Broad Institute Genome Sequencing Center for Infectious Disease"/>
            <person name="Wu L."/>
            <person name="Ma J."/>
        </authorList>
    </citation>
    <scope>NUCLEOTIDE SEQUENCE [LARGE SCALE GENOMIC DNA]</scope>
    <source>
        <strain evidence="3">JCM 17085</strain>
    </source>
</reference>
<dbReference type="PROSITE" id="PS51257">
    <property type="entry name" value="PROKAR_LIPOPROTEIN"/>
    <property type="match status" value="1"/>
</dbReference>